<protein>
    <recommendedName>
        <fullName evidence="6">S-adenosyl-L-methionine-dependent methyltransferase</fullName>
        <ecNumber evidence="6">2.1.1.-</ecNumber>
    </recommendedName>
</protein>
<keyword evidence="5 6" id="KW-0949">S-adenosyl-L-methionine</keyword>
<accession>A0ABQ4VE11</accession>
<keyword evidence="7" id="KW-0472">Membrane</keyword>
<dbReference type="InterPro" id="IPR007213">
    <property type="entry name" value="Ppm1/Ppm2/Tcmp"/>
</dbReference>
<evidence type="ECO:0000313" key="9">
    <source>
        <dbReference type="Proteomes" id="UP001060504"/>
    </source>
</evidence>
<sequence>MKLIAYLVYLPIQIIWLPLSLLGGALVAYKQLAISKRLGVSGTAVEVVNGRWTMDVFGLRRDPAARKLAAKIPNNSTFGLWLALFPLWLARQIAGEPIIYPTLPTPDAAGIANLIPSRTVEFDSLIGANAEYAGQFVVLGAGLDTRAYGPLQDCALALFELDQEANQAHKRKYVATCGIDTTKVEFITVDFADPLWIRALTSSRYDSARKTIFLWEGVTLYLSEQAVNDTLSALKVNAAPGSVVIADFYSTRFVGIGKSKQGSKLLDITGEGMGFGLDFSNDAEGHLRRFVEAQGLTLGRHQFLGANNKNGPFSVIAELIVN</sequence>
<dbReference type="NCBIfam" id="TIGR00027">
    <property type="entry name" value="mthyl_TIGR00027"/>
    <property type="match status" value="1"/>
</dbReference>
<keyword evidence="9" id="KW-1185">Reference proteome</keyword>
<evidence type="ECO:0000256" key="6">
    <source>
        <dbReference type="RuleBase" id="RU362030"/>
    </source>
</evidence>
<comment type="similarity">
    <text evidence="2 6">Belongs to the UPF0677 family.</text>
</comment>
<dbReference type="InterPro" id="IPR011610">
    <property type="entry name" value="SAM_mthyl_Trfase_ML2640-like"/>
</dbReference>
<dbReference type="EC" id="2.1.1.-" evidence="6"/>
<dbReference type="InterPro" id="IPR029063">
    <property type="entry name" value="SAM-dependent_MTases_sf"/>
</dbReference>
<comment type="function">
    <text evidence="1 6">Exhibits S-adenosyl-L-methionine-dependent methyltransferase activity.</text>
</comment>
<dbReference type="SUPFAM" id="SSF53335">
    <property type="entry name" value="S-adenosyl-L-methionine-dependent methyltransferases"/>
    <property type="match status" value="1"/>
</dbReference>
<proteinExistence type="inferred from homology"/>
<evidence type="ECO:0000256" key="5">
    <source>
        <dbReference type="ARBA" id="ARBA00022691"/>
    </source>
</evidence>
<dbReference type="PANTHER" id="PTHR43619">
    <property type="entry name" value="S-ADENOSYL-L-METHIONINE-DEPENDENT METHYLTRANSFERASE YKTD-RELATED"/>
    <property type="match status" value="1"/>
</dbReference>
<organism evidence="8 9">
    <name type="scientific">Mycolicibacterium cyprinidarum</name>
    <dbReference type="NCBI Taxonomy" id="2860311"/>
    <lineage>
        <taxon>Bacteria</taxon>
        <taxon>Bacillati</taxon>
        <taxon>Actinomycetota</taxon>
        <taxon>Actinomycetes</taxon>
        <taxon>Mycobacteriales</taxon>
        <taxon>Mycobacteriaceae</taxon>
        <taxon>Mycolicibacterium</taxon>
    </lineage>
</organism>
<keyword evidence="7" id="KW-0812">Transmembrane</keyword>
<evidence type="ECO:0000256" key="7">
    <source>
        <dbReference type="SAM" id="Phobius"/>
    </source>
</evidence>
<gene>
    <name evidence="8" type="ORF">NGTWS1702_21720</name>
</gene>
<comment type="caution">
    <text evidence="8">The sequence shown here is derived from an EMBL/GenBank/DDBJ whole genome shotgun (WGS) entry which is preliminary data.</text>
</comment>
<dbReference type="Gene3D" id="3.40.50.150">
    <property type="entry name" value="Vaccinia Virus protein VP39"/>
    <property type="match status" value="1"/>
</dbReference>
<feature type="transmembrane region" description="Helical" evidence="7">
    <location>
        <begin position="6"/>
        <end position="29"/>
    </location>
</feature>
<keyword evidence="4" id="KW-0808">Transferase</keyword>
<reference evidence="8 9" key="1">
    <citation type="submission" date="2021-08" db="EMBL/GenBank/DDBJ databases">
        <title>Draft genome sequence of Mycolicibacterium sp. NGTWS1702 strain.</title>
        <authorList>
            <person name="Matsumoto M."/>
            <person name="Tang B.C.C."/>
            <person name="Machida Y."/>
            <person name="Matoyama H."/>
            <person name="Kishihara T."/>
            <person name="Sato S."/>
            <person name="Kondo I."/>
            <person name="Sano M."/>
            <person name="Kato G."/>
        </authorList>
    </citation>
    <scope>NUCLEOTIDE SEQUENCE [LARGE SCALE GENOMIC DNA]</scope>
    <source>
        <strain evidence="8 9">NGTWSNA01</strain>
    </source>
</reference>
<evidence type="ECO:0000256" key="1">
    <source>
        <dbReference type="ARBA" id="ARBA00003907"/>
    </source>
</evidence>
<dbReference type="EMBL" id="BPRH01002277">
    <property type="protein sequence ID" value="GJF16587.1"/>
    <property type="molecule type" value="Genomic_DNA"/>
</dbReference>
<evidence type="ECO:0000256" key="3">
    <source>
        <dbReference type="ARBA" id="ARBA00022603"/>
    </source>
</evidence>
<keyword evidence="7" id="KW-1133">Transmembrane helix</keyword>
<keyword evidence="3 6" id="KW-0489">Methyltransferase</keyword>
<evidence type="ECO:0000256" key="2">
    <source>
        <dbReference type="ARBA" id="ARBA00008138"/>
    </source>
</evidence>
<evidence type="ECO:0000256" key="4">
    <source>
        <dbReference type="ARBA" id="ARBA00022679"/>
    </source>
</evidence>
<name>A0ABQ4VE11_9MYCO</name>
<dbReference type="PANTHER" id="PTHR43619:SF2">
    <property type="entry name" value="S-ADENOSYL-L-METHIONINE-DEPENDENT METHYLTRANSFERASES SUPERFAMILY PROTEIN"/>
    <property type="match status" value="1"/>
</dbReference>
<dbReference type="Pfam" id="PF04072">
    <property type="entry name" value="LCM"/>
    <property type="match status" value="1"/>
</dbReference>
<evidence type="ECO:0000313" key="8">
    <source>
        <dbReference type="EMBL" id="GJF16587.1"/>
    </source>
</evidence>
<dbReference type="Proteomes" id="UP001060504">
    <property type="component" value="Unassembled WGS sequence"/>
</dbReference>